<dbReference type="GO" id="GO:0005576">
    <property type="term" value="C:extracellular region"/>
    <property type="evidence" value="ECO:0007669"/>
    <property type="project" value="TreeGrafter"/>
</dbReference>
<evidence type="ECO:0000256" key="3">
    <source>
        <dbReference type="SAM" id="SignalP"/>
    </source>
</evidence>
<dbReference type="GO" id="GO:0005975">
    <property type="term" value="P:carbohydrate metabolic process"/>
    <property type="evidence" value="ECO:0007669"/>
    <property type="project" value="InterPro"/>
</dbReference>
<proteinExistence type="predicted"/>
<comment type="caution">
    <text evidence="5">The sequence shown here is derived from an EMBL/GenBank/DDBJ whole genome shotgun (WGS) entry which is preliminary data.</text>
</comment>
<dbReference type="PROSITE" id="PS51910">
    <property type="entry name" value="GH18_2"/>
    <property type="match status" value="1"/>
</dbReference>
<reference evidence="5 6" key="1">
    <citation type="journal article" date="2013" name="PLoS Genet.">
        <title>Genomic mechanisms accounting for the adaptation to parasitism in nematode-trapping fungi.</title>
        <authorList>
            <person name="Meerupati T."/>
            <person name="Andersson K.M."/>
            <person name="Friman E."/>
            <person name="Kumar D."/>
            <person name="Tunlid A."/>
            <person name="Ahren D."/>
        </authorList>
    </citation>
    <scope>NUCLEOTIDE SEQUENCE [LARGE SCALE GENOMIC DNA]</scope>
    <source>
        <strain evidence="5 6">CBS 200.50</strain>
    </source>
</reference>
<evidence type="ECO:0000256" key="2">
    <source>
        <dbReference type="ARBA" id="ARBA00023295"/>
    </source>
</evidence>
<sequence>MLFKAFASVAVVATTLLTGASAQYNAAYKNMTAVYWGQNAVYAADQSKPLQYDLLTTCNNTNVDIVIISFVTKFIGKSGYPVINLSNQCGTVFPNATNPKVDTDILSCPQIGTMITQCQKLGKKILLSLGGATLSTQAFKDAPTAQGGANALWAMFGPPGSNPFTYRPFANATIDGYDFDFEHTANKPFLDTFAKQLRAKFDTNKSRQYLLTAAPQCPLPDATLDTALTTISFDAVFIQFYNNACGANKWKAGQAQTSNSVFNLQMWQTWATTKSLNKNVKLFVGFIAGGLPGTTGYVAKATAQQIVAESQKLANFGGASFWDSSVCNGNSAYLPGVRSTLVSYVTKRDVETVSVEARQIKSPVGGAATYTAEEFVEAKVPADAFNRFKRRHAHHRRSRFLG</sequence>
<feature type="chain" id="PRO_5004547838" description="GH18 domain-containing protein" evidence="3">
    <location>
        <begin position="23"/>
        <end position="402"/>
    </location>
</feature>
<keyword evidence="2" id="KW-0326">Glycosidase</keyword>
<dbReference type="InterPro" id="IPR017853">
    <property type="entry name" value="GH"/>
</dbReference>
<keyword evidence="6" id="KW-1185">Reference proteome</keyword>
<feature type="domain" description="GH18" evidence="4">
    <location>
        <begin position="30"/>
        <end position="344"/>
    </location>
</feature>
<evidence type="ECO:0000313" key="5">
    <source>
        <dbReference type="EMBL" id="EPS41466.1"/>
    </source>
</evidence>
<dbReference type="OrthoDB" id="6020543at2759"/>
<dbReference type="EMBL" id="AQGS01000239">
    <property type="protein sequence ID" value="EPS41466.1"/>
    <property type="molecule type" value="Genomic_DNA"/>
</dbReference>
<gene>
    <name evidence="5" type="ORF">H072_4649</name>
</gene>
<name>S8AK03_DACHA</name>
<dbReference type="InterPro" id="IPR001223">
    <property type="entry name" value="Glyco_hydro18_cat"/>
</dbReference>
<dbReference type="OMA" id="CPQIGAD"/>
<dbReference type="GO" id="GO:0004568">
    <property type="term" value="F:chitinase activity"/>
    <property type="evidence" value="ECO:0007669"/>
    <property type="project" value="TreeGrafter"/>
</dbReference>
<dbReference type="Pfam" id="PF00704">
    <property type="entry name" value="Glyco_hydro_18"/>
    <property type="match status" value="1"/>
</dbReference>
<keyword evidence="1" id="KW-0378">Hydrolase</keyword>
<dbReference type="STRING" id="1284197.S8AK03"/>
<evidence type="ECO:0000313" key="6">
    <source>
        <dbReference type="Proteomes" id="UP000015100"/>
    </source>
</evidence>
<evidence type="ECO:0000256" key="1">
    <source>
        <dbReference type="ARBA" id="ARBA00022801"/>
    </source>
</evidence>
<dbReference type="AlphaFoldDB" id="S8AK03"/>
<dbReference type="Proteomes" id="UP000015100">
    <property type="component" value="Unassembled WGS sequence"/>
</dbReference>
<dbReference type="SUPFAM" id="SSF51445">
    <property type="entry name" value="(Trans)glycosidases"/>
    <property type="match status" value="1"/>
</dbReference>
<dbReference type="PANTHER" id="PTHR45708:SF49">
    <property type="entry name" value="ENDOCHITINASE"/>
    <property type="match status" value="1"/>
</dbReference>
<protein>
    <recommendedName>
        <fullName evidence="4">GH18 domain-containing protein</fullName>
    </recommendedName>
</protein>
<dbReference type="InterPro" id="IPR050542">
    <property type="entry name" value="Glycosyl_Hydrlase18_Chitinase"/>
</dbReference>
<accession>S8AK03</accession>
<feature type="signal peptide" evidence="3">
    <location>
        <begin position="1"/>
        <end position="22"/>
    </location>
</feature>
<organism evidence="5 6">
    <name type="scientific">Dactylellina haptotyla (strain CBS 200.50)</name>
    <name type="common">Nematode-trapping fungus</name>
    <name type="synonym">Monacrosporium haptotylum</name>
    <dbReference type="NCBI Taxonomy" id="1284197"/>
    <lineage>
        <taxon>Eukaryota</taxon>
        <taxon>Fungi</taxon>
        <taxon>Dikarya</taxon>
        <taxon>Ascomycota</taxon>
        <taxon>Pezizomycotina</taxon>
        <taxon>Orbiliomycetes</taxon>
        <taxon>Orbiliales</taxon>
        <taxon>Orbiliaceae</taxon>
        <taxon>Dactylellina</taxon>
    </lineage>
</organism>
<dbReference type="Gene3D" id="3.20.20.80">
    <property type="entry name" value="Glycosidases"/>
    <property type="match status" value="1"/>
</dbReference>
<dbReference type="eggNOG" id="KOG4701">
    <property type="taxonomic scope" value="Eukaryota"/>
</dbReference>
<keyword evidence="3" id="KW-0732">Signal</keyword>
<dbReference type="PANTHER" id="PTHR45708">
    <property type="entry name" value="ENDOCHITINASE"/>
    <property type="match status" value="1"/>
</dbReference>
<reference evidence="6" key="2">
    <citation type="submission" date="2013-04" db="EMBL/GenBank/DDBJ databases">
        <title>Genomic mechanisms accounting for the adaptation to parasitism in nematode-trapping fungi.</title>
        <authorList>
            <person name="Ahren D.G."/>
        </authorList>
    </citation>
    <scope>NUCLEOTIDE SEQUENCE [LARGE SCALE GENOMIC DNA]</scope>
    <source>
        <strain evidence="6">CBS 200.50</strain>
    </source>
</reference>
<evidence type="ECO:0000259" key="4">
    <source>
        <dbReference type="PROSITE" id="PS51910"/>
    </source>
</evidence>
<dbReference type="HOGENOM" id="CLU_007818_1_0_1"/>